<dbReference type="GO" id="GO:0004045">
    <property type="term" value="F:peptidyl-tRNA hydrolase activity"/>
    <property type="evidence" value="ECO:0007669"/>
    <property type="project" value="UniProtKB-EC"/>
</dbReference>
<dbReference type="NCBIfam" id="NF006718">
    <property type="entry name" value="PRK09256.1"/>
    <property type="match status" value="1"/>
</dbReference>
<evidence type="ECO:0000313" key="5">
    <source>
        <dbReference type="Proteomes" id="UP001147700"/>
    </source>
</evidence>
<dbReference type="EC" id="3.1.1.29" evidence="4"/>
<dbReference type="InterPro" id="IPR045853">
    <property type="entry name" value="Pep_chain_release_fac_I_sf"/>
</dbReference>
<evidence type="ECO:0000256" key="2">
    <source>
        <dbReference type="SAM" id="MobiDB-lite"/>
    </source>
</evidence>
<dbReference type="RefSeq" id="WP_270006277.1">
    <property type="nucleotide sequence ID" value="NZ_JAPCID010000009.1"/>
</dbReference>
<protein>
    <submittedName>
        <fullName evidence="4">Alternative ribosome rescue aminoacyl-tRNA hydrolase ArfB</fullName>
        <ecNumber evidence="4">3.1.1.29</ecNumber>
    </submittedName>
</protein>
<dbReference type="PANTHER" id="PTHR47814">
    <property type="entry name" value="PEPTIDYL-TRNA HYDROLASE ARFB"/>
    <property type="match status" value="1"/>
</dbReference>
<name>A0ABT4RFR5_9ACTN</name>
<dbReference type="EMBL" id="JAPCID010000009">
    <property type="protein sequence ID" value="MDA0137373.1"/>
    <property type="molecule type" value="Genomic_DNA"/>
</dbReference>
<reference evidence="4" key="1">
    <citation type="submission" date="2022-10" db="EMBL/GenBank/DDBJ databases">
        <title>The WGS of Solirubrobacter sp. CPCC 204708.</title>
        <authorList>
            <person name="Jiang Z."/>
        </authorList>
    </citation>
    <scope>NUCLEOTIDE SEQUENCE</scope>
    <source>
        <strain evidence="4">CPCC 204708</strain>
    </source>
</reference>
<sequence>MTDFLRIRDGLSLPMSEIEVRASRSSGPGGQHANVTESKIEAIFDVHASGSLDPVLKARISAKLGPRVTAVAQDARSQARNRELALERLARRIEQALHVQRPRTKTKPSAGAKRRRLEDKRRRSDIKKSRRRKDFD</sequence>
<feature type="compositionally biased region" description="Basic residues" evidence="2">
    <location>
        <begin position="123"/>
        <end position="136"/>
    </location>
</feature>
<proteinExistence type="inferred from homology"/>
<feature type="domain" description="Prokaryotic-type class I peptide chain release factors" evidence="3">
    <location>
        <begin position="11"/>
        <end position="130"/>
    </location>
</feature>
<evidence type="ECO:0000313" key="4">
    <source>
        <dbReference type="EMBL" id="MDA0137373.1"/>
    </source>
</evidence>
<comment type="similarity">
    <text evidence="1">Belongs to the prokaryotic/mitochondrial release factor family.</text>
</comment>
<dbReference type="Gene3D" id="3.30.160.20">
    <property type="match status" value="1"/>
</dbReference>
<comment type="caution">
    <text evidence="4">The sequence shown here is derived from an EMBL/GenBank/DDBJ whole genome shotgun (WGS) entry which is preliminary data.</text>
</comment>
<evidence type="ECO:0000256" key="1">
    <source>
        <dbReference type="ARBA" id="ARBA00010835"/>
    </source>
</evidence>
<feature type="region of interest" description="Disordered" evidence="2">
    <location>
        <begin position="95"/>
        <end position="136"/>
    </location>
</feature>
<keyword evidence="4" id="KW-0378">Hydrolase</keyword>
<accession>A0ABT4RFR5</accession>
<keyword evidence="5" id="KW-1185">Reference proteome</keyword>
<dbReference type="SUPFAM" id="SSF75620">
    <property type="entry name" value="Release factor"/>
    <property type="match status" value="1"/>
</dbReference>
<dbReference type="Proteomes" id="UP001147700">
    <property type="component" value="Unassembled WGS sequence"/>
</dbReference>
<evidence type="ECO:0000259" key="3">
    <source>
        <dbReference type="Pfam" id="PF00472"/>
    </source>
</evidence>
<dbReference type="Pfam" id="PF00472">
    <property type="entry name" value="RF-1"/>
    <property type="match status" value="1"/>
</dbReference>
<dbReference type="InterPro" id="IPR000352">
    <property type="entry name" value="Pep_chain_release_fac_I"/>
</dbReference>
<dbReference type="PANTHER" id="PTHR47814:SF1">
    <property type="entry name" value="PEPTIDYL-TRNA HYDROLASE ARFB"/>
    <property type="match status" value="1"/>
</dbReference>
<organism evidence="4 5">
    <name type="scientific">Solirubrobacter deserti</name>
    <dbReference type="NCBI Taxonomy" id="2282478"/>
    <lineage>
        <taxon>Bacteria</taxon>
        <taxon>Bacillati</taxon>
        <taxon>Actinomycetota</taxon>
        <taxon>Thermoleophilia</taxon>
        <taxon>Solirubrobacterales</taxon>
        <taxon>Solirubrobacteraceae</taxon>
        <taxon>Solirubrobacter</taxon>
    </lineage>
</organism>
<gene>
    <name evidence="4" type="primary">arfB</name>
    <name evidence="4" type="ORF">OJ962_07705</name>
</gene>